<evidence type="ECO:0000259" key="2">
    <source>
        <dbReference type="PROSITE" id="PS51085"/>
    </source>
</evidence>
<dbReference type="PROSITE" id="PS51085">
    <property type="entry name" value="2FE2S_FER_2"/>
    <property type="match status" value="1"/>
</dbReference>
<evidence type="ECO:0000313" key="3">
    <source>
        <dbReference type="EMBL" id="EHP42415.1"/>
    </source>
</evidence>
<name>H1S564_9BURK</name>
<gene>
    <name evidence="3" type="ORF">OR16_14849</name>
</gene>
<dbReference type="Pfam" id="PF00111">
    <property type="entry name" value="Fer2"/>
    <property type="match status" value="1"/>
</dbReference>
<dbReference type="InterPro" id="IPR006058">
    <property type="entry name" value="2Fe2S_fd_BS"/>
</dbReference>
<dbReference type="InterPro" id="IPR001041">
    <property type="entry name" value="2Fe-2S_ferredoxin-type"/>
</dbReference>
<protein>
    <submittedName>
        <fullName evidence="3">2Fe-2S ferredoxin PoxG</fullName>
    </submittedName>
</protein>
<dbReference type="SUPFAM" id="SSF54292">
    <property type="entry name" value="2Fe-2S ferredoxin-like"/>
    <property type="match status" value="1"/>
</dbReference>
<comment type="caution">
    <text evidence="3">The sequence shown here is derived from an EMBL/GenBank/DDBJ whole genome shotgun (WGS) entry which is preliminary data.</text>
</comment>
<evidence type="ECO:0000256" key="1">
    <source>
        <dbReference type="SAM" id="MobiDB-lite"/>
    </source>
</evidence>
<dbReference type="PROSITE" id="PS00197">
    <property type="entry name" value="2FE2S_FER_1"/>
    <property type="match status" value="1"/>
</dbReference>
<dbReference type="InterPro" id="IPR036010">
    <property type="entry name" value="2Fe-2S_ferredoxin-like_sf"/>
</dbReference>
<organism evidence="3 4">
    <name type="scientific">Cupriavidus basilensis OR16</name>
    <dbReference type="NCBI Taxonomy" id="1127483"/>
    <lineage>
        <taxon>Bacteria</taxon>
        <taxon>Pseudomonadati</taxon>
        <taxon>Pseudomonadota</taxon>
        <taxon>Betaproteobacteria</taxon>
        <taxon>Burkholderiales</taxon>
        <taxon>Burkholderiaceae</taxon>
        <taxon>Cupriavidus</taxon>
    </lineage>
</organism>
<accession>H1S564</accession>
<feature type="domain" description="2Fe-2S ferredoxin-type" evidence="2">
    <location>
        <begin position="2"/>
        <end position="80"/>
    </location>
</feature>
<feature type="compositionally biased region" description="Basic residues" evidence="1">
    <location>
        <begin position="101"/>
        <end position="122"/>
    </location>
</feature>
<feature type="region of interest" description="Disordered" evidence="1">
    <location>
        <begin position="81"/>
        <end position="122"/>
    </location>
</feature>
<evidence type="ECO:0000313" key="4">
    <source>
        <dbReference type="Proteomes" id="UP000005808"/>
    </source>
</evidence>
<dbReference type="PATRIC" id="fig|1127483.3.peg.2976"/>
<dbReference type="Gene3D" id="3.10.20.30">
    <property type="match status" value="1"/>
</dbReference>
<sequence length="122" mass="13228">MHTVEIAGSGQCYPCAREQNLLRAMEALGKRGIPAGCRGGGCGVCKVRIEAGRYHTAKMSRACLSEAEDRGVAAALPGQAAGAAGAAGRGARTVEQAAIKQQRKRQRKQQRKRQRKRQRKWQ</sequence>
<reference evidence="3 4" key="1">
    <citation type="journal article" date="2012" name="J. Bacteriol.">
        <title>De Novo Genome Project of Cupriavidus basilensis OR16.</title>
        <authorList>
            <person name="Cserhati M."/>
            <person name="Kriszt B."/>
            <person name="Szoboszlay S."/>
            <person name="Toth A."/>
            <person name="Szabo I."/>
            <person name="Tancsics A."/>
            <person name="Nagy I."/>
            <person name="Horvath B."/>
            <person name="Nagy I."/>
            <person name="Kukolya J."/>
        </authorList>
    </citation>
    <scope>NUCLEOTIDE SEQUENCE [LARGE SCALE GENOMIC DNA]</scope>
    <source>
        <strain evidence="3 4">OR16</strain>
    </source>
</reference>
<feature type="compositionally biased region" description="Low complexity" evidence="1">
    <location>
        <begin position="81"/>
        <end position="91"/>
    </location>
</feature>
<dbReference type="EMBL" id="AHJE01000035">
    <property type="protein sequence ID" value="EHP42415.1"/>
    <property type="molecule type" value="Genomic_DNA"/>
</dbReference>
<dbReference type="InterPro" id="IPR012675">
    <property type="entry name" value="Beta-grasp_dom_sf"/>
</dbReference>
<proteinExistence type="predicted"/>
<dbReference type="GO" id="GO:0051537">
    <property type="term" value="F:2 iron, 2 sulfur cluster binding"/>
    <property type="evidence" value="ECO:0007669"/>
    <property type="project" value="InterPro"/>
</dbReference>
<dbReference type="AlphaFoldDB" id="H1S564"/>
<dbReference type="Proteomes" id="UP000005808">
    <property type="component" value="Unassembled WGS sequence"/>
</dbReference>